<evidence type="ECO:0000256" key="3">
    <source>
        <dbReference type="ARBA" id="ARBA00022842"/>
    </source>
</evidence>
<evidence type="ECO:0000256" key="5">
    <source>
        <dbReference type="PIRSR" id="PIRSR634603-1"/>
    </source>
</evidence>
<keyword evidence="4 7" id="KW-0413">Isomerase</keyword>
<feature type="domain" description="Mandelate racemase/muconate lactonizing enzyme C-terminal" evidence="9">
    <location>
        <begin position="138"/>
        <end position="231"/>
    </location>
</feature>
<accession>A0A9X1D7V7</accession>
<comment type="cofactor">
    <cofactor evidence="6 7">
        <name>Mg(2+)</name>
        <dbReference type="ChEBI" id="CHEBI:18420"/>
    </cofactor>
    <text evidence="6 7">Binds 1 Mg(2+) ion per subunit.</text>
</comment>
<dbReference type="RefSeq" id="WP_214621189.1">
    <property type="nucleotide sequence ID" value="NZ_JAHGAW010000001.1"/>
</dbReference>
<evidence type="ECO:0000256" key="7">
    <source>
        <dbReference type="RuleBase" id="RU366006"/>
    </source>
</evidence>
<keyword evidence="8" id="KW-0812">Transmembrane</keyword>
<dbReference type="SFLD" id="SFLDG00180">
    <property type="entry name" value="muconate_cycloisomerase"/>
    <property type="match status" value="1"/>
</dbReference>
<feature type="active site" description="Proton acceptor; specific for (S)-substrate epimerization" evidence="5">
    <location>
        <position position="254"/>
    </location>
</feature>
<feature type="binding site" evidence="6">
    <location>
        <position position="210"/>
    </location>
    <ligand>
        <name>Mg(2+)</name>
        <dbReference type="ChEBI" id="CHEBI:18420"/>
    </ligand>
</feature>
<dbReference type="NCBIfam" id="NF042940">
    <property type="entry name" value="racemase_DgcA"/>
    <property type="match status" value="1"/>
</dbReference>
<dbReference type="InterPro" id="IPR013342">
    <property type="entry name" value="Mandelate_racemase_C"/>
</dbReference>
<keyword evidence="3 6" id="KW-0460">Magnesium</keyword>
<proteinExistence type="inferred from homology"/>
<dbReference type="SUPFAM" id="SSF51604">
    <property type="entry name" value="Enolase C-terminal domain-like"/>
    <property type="match status" value="1"/>
</dbReference>
<dbReference type="Pfam" id="PF13378">
    <property type="entry name" value="MR_MLE_C"/>
    <property type="match status" value="1"/>
</dbReference>
<dbReference type="CDD" id="cd03319">
    <property type="entry name" value="L-Ala-DL-Glu_epimerase"/>
    <property type="match status" value="1"/>
</dbReference>
<reference evidence="10" key="1">
    <citation type="submission" date="2021-05" db="EMBL/GenBank/DDBJ databases">
        <title>Genome of Sphingobium sp. strain.</title>
        <authorList>
            <person name="Fan R."/>
        </authorList>
    </citation>
    <scope>NUCLEOTIDE SEQUENCE</scope>
    <source>
        <strain evidence="10">H33</strain>
    </source>
</reference>
<dbReference type="InterPro" id="IPR034603">
    <property type="entry name" value="Dipeptide_epimerase"/>
</dbReference>
<name>A0A9X1D7V7_9SPHN</name>
<evidence type="ECO:0000313" key="11">
    <source>
        <dbReference type="Proteomes" id="UP001138757"/>
    </source>
</evidence>
<dbReference type="GO" id="GO:0016855">
    <property type="term" value="F:racemase and epimerase activity, acting on amino acids and derivatives"/>
    <property type="evidence" value="ECO:0007669"/>
    <property type="project" value="UniProtKB-UniRule"/>
</dbReference>
<dbReference type="Gene3D" id="3.20.20.120">
    <property type="entry name" value="Enolase-like C-terminal domain"/>
    <property type="match status" value="1"/>
</dbReference>
<feature type="binding site" evidence="6">
    <location>
        <position position="184"/>
    </location>
    <ligand>
        <name>Mg(2+)</name>
        <dbReference type="ChEBI" id="CHEBI:18420"/>
    </ligand>
</feature>
<dbReference type="SMART" id="SM00922">
    <property type="entry name" value="MR_MLE"/>
    <property type="match status" value="1"/>
</dbReference>
<gene>
    <name evidence="10" type="ORF">KK488_00535</name>
</gene>
<evidence type="ECO:0000256" key="1">
    <source>
        <dbReference type="ARBA" id="ARBA00008031"/>
    </source>
</evidence>
<dbReference type="EC" id="5.1.1.-" evidence="7"/>
<evidence type="ECO:0000256" key="2">
    <source>
        <dbReference type="ARBA" id="ARBA00022723"/>
    </source>
</evidence>
<keyword evidence="11" id="KW-1185">Reference proteome</keyword>
<sequence>MTAAAQTTSLRLLGAKVERFPVAGAFTISRGAKTFVDVVTCAVTDGSYVGRGEGTPIYYHGETAQDCAAAIARVANEPDAFHRERLRALLPPGAARNALDCALWDLEAQQAGAPVWELAGLTAPEPVRTAFTISLDTPQVMAEAARRARGRGFALLKCKLTGEGDRERIAAIRAGAPDAALIVDANESWAGLDVAAEASALAALGVSLIEQPLPAADDSGLANLSLSLPICADESCQSLADIARLGAYQAINIKLDKAGGLTEALAMAQAARAHGLKIMIGCMLATSLGIAPAFLLAGLADWVDLDGALLLAEDRSGALELVDGMLHPGTLWGAGRIIKGLPA</sequence>
<feature type="transmembrane region" description="Helical" evidence="8">
    <location>
        <begin position="278"/>
        <end position="300"/>
    </location>
</feature>
<dbReference type="InterPro" id="IPR036849">
    <property type="entry name" value="Enolase-like_C_sf"/>
</dbReference>
<evidence type="ECO:0000256" key="6">
    <source>
        <dbReference type="PIRSR" id="PIRSR634603-3"/>
    </source>
</evidence>
<organism evidence="10 11">
    <name type="scientific">Sphingobium nicotianae</name>
    <dbReference type="NCBI Taxonomy" id="2782607"/>
    <lineage>
        <taxon>Bacteria</taxon>
        <taxon>Pseudomonadati</taxon>
        <taxon>Pseudomonadota</taxon>
        <taxon>Alphaproteobacteria</taxon>
        <taxon>Sphingomonadales</taxon>
        <taxon>Sphingomonadaceae</taxon>
        <taxon>Sphingobium</taxon>
    </lineage>
</organism>
<dbReference type="SUPFAM" id="SSF54826">
    <property type="entry name" value="Enolase N-terminal domain-like"/>
    <property type="match status" value="1"/>
</dbReference>
<dbReference type="EMBL" id="JAHGAW010000001">
    <property type="protein sequence ID" value="MBT2185432.1"/>
    <property type="molecule type" value="Genomic_DNA"/>
</dbReference>
<dbReference type="SFLD" id="SFLDF00010">
    <property type="entry name" value="dipeptide_epimerase"/>
    <property type="match status" value="1"/>
</dbReference>
<dbReference type="Gene3D" id="3.30.390.10">
    <property type="entry name" value="Enolase-like, N-terminal domain"/>
    <property type="match status" value="1"/>
</dbReference>
<evidence type="ECO:0000259" key="9">
    <source>
        <dbReference type="SMART" id="SM00922"/>
    </source>
</evidence>
<keyword evidence="2 6" id="KW-0479">Metal-binding</keyword>
<keyword evidence="8" id="KW-1133">Transmembrane helix</keyword>
<dbReference type="InterPro" id="IPR034593">
    <property type="entry name" value="DgoD-like"/>
</dbReference>
<evidence type="ECO:0000256" key="4">
    <source>
        <dbReference type="ARBA" id="ARBA00023235"/>
    </source>
</evidence>
<dbReference type="InterPro" id="IPR029065">
    <property type="entry name" value="Enolase_C-like"/>
</dbReference>
<feature type="active site" description="Proton acceptor; specific for (R)-substrate epimerization" evidence="5">
    <location>
        <position position="159"/>
    </location>
</feature>
<dbReference type="InterPro" id="IPR029017">
    <property type="entry name" value="Enolase-like_N"/>
</dbReference>
<comment type="similarity">
    <text evidence="1 7">Belongs to the mandelate racemase/muconate lactonizing enzyme family.</text>
</comment>
<evidence type="ECO:0000256" key="8">
    <source>
        <dbReference type="SAM" id="Phobius"/>
    </source>
</evidence>
<dbReference type="PANTHER" id="PTHR48080:SF3">
    <property type="entry name" value="ENOLASE SUPERFAMILY MEMBER DDB_G0284701"/>
    <property type="match status" value="1"/>
</dbReference>
<dbReference type="PANTHER" id="PTHR48080">
    <property type="entry name" value="D-GALACTONATE DEHYDRATASE-RELATED"/>
    <property type="match status" value="1"/>
</dbReference>
<dbReference type="Pfam" id="PF02746">
    <property type="entry name" value="MR_MLE_N"/>
    <property type="match status" value="1"/>
</dbReference>
<feature type="binding site" evidence="6">
    <location>
        <position position="233"/>
    </location>
    <ligand>
        <name>Mg(2+)</name>
        <dbReference type="ChEBI" id="CHEBI:18420"/>
    </ligand>
</feature>
<dbReference type="AlphaFoldDB" id="A0A9X1D7V7"/>
<keyword evidence="8" id="KW-0472">Membrane</keyword>
<evidence type="ECO:0000313" key="10">
    <source>
        <dbReference type="EMBL" id="MBT2185432.1"/>
    </source>
</evidence>
<dbReference type="SFLD" id="SFLDS00001">
    <property type="entry name" value="Enolase"/>
    <property type="match status" value="1"/>
</dbReference>
<dbReference type="InterPro" id="IPR013341">
    <property type="entry name" value="Mandelate_racemase_N_dom"/>
</dbReference>
<protein>
    <recommendedName>
        <fullName evidence="7">Dipeptide epimerase</fullName>
        <ecNumber evidence="7">5.1.1.-</ecNumber>
    </recommendedName>
</protein>
<dbReference type="GO" id="GO:0046872">
    <property type="term" value="F:metal ion binding"/>
    <property type="evidence" value="ECO:0007669"/>
    <property type="project" value="UniProtKB-KW"/>
</dbReference>
<dbReference type="Proteomes" id="UP001138757">
    <property type="component" value="Unassembled WGS sequence"/>
</dbReference>
<comment type="caution">
    <text evidence="10">The sequence shown here is derived from an EMBL/GenBank/DDBJ whole genome shotgun (WGS) entry which is preliminary data.</text>
</comment>